<evidence type="ECO:0000256" key="7">
    <source>
        <dbReference type="ARBA" id="ARBA00023136"/>
    </source>
</evidence>
<dbReference type="Pfam" id="PF00528">
    <property type="entry name" value="BPD_transp_1"/>
    <property type="match status" value="1"/>
</dbReference>
<feature type="transmembrane region" description="Helical" evidence="8">
    <location>
        <begin position="129"/>
        <end position="152"/>
    </location>
</feature>
<dbReference type="CDD" id="cd06261">
    <property type="entry name" value="TM_PBP2"/>
    <property type="match status" value="1"/>
</dbReference>
<dbReference type="GO" id="GO:0055085">
    <property type="term" value="P:transmembrane transport"/>
    <property type="evidence" value="ECO:0007669"/>
    <property type="project" value="InterPro"/>
</dbReference>
<feature type="transmembrane region" description="Helical" evidence="8">
    <location>
        <begin position="359"/>
        <end position="379"/>
    </location>
</feature>
<dbReference type="SUPFAM" id="SSF161098">
    <property type="entry name" value="MetI-like"/>
    <property type="match status" value="2"/>
</dbReference>
<evidence type="ECO:0000259" key="9">
    <source>
        <dbReference type="PROSITE" id="PS50928"/>
    </source>
</evidence>
<feature type="domain" description="ABC transmembrane type-1" evidence="9">
    <location>
        <begin position="50"/>
        <end position="252"/>
    </location>
</feature>
<evidence type="ECO:0000256" key="2">
    <source>
        <dbReference type="ARBA" id="ARBA00022448"/>
    </source>
</evidence>
<feature type="transmembrane region" description="Helical" evidence="8">
    <location>
        <begin position="85"/>
        <end position="109"/>
    </location>
</feature>
<dbReference type="RefSeq" id="WP_076363803.1">
    <property type="nucleotide sequence ID" value="NZ_FTOM01000002.1"/>
</dbReference>
<feature type="transmembrane region" description="Helical" evidence="8">
    <location>
        <begin position="324"/>
        <end position="347"/>
    </location>
</feature>
<gene>
    <name evidence="10" type="ORF">SAMN05421795_10286</name>
</gene>
<dbReference type="PANTHER" id="PTHR43357:SF4">
    <property type="entry name" value="INNER MEMBRANE ABC TRANSPORTER PERMEASE PROTEIN YDCV"/>
    <property type="match status" value="1"/>
</dbReference>
<organism evidence="10 11">
    <name type="scientific">Phaeovulum vinaykumarii</name>
    <dbReference type="NCBI Taxonomy" id="407234"/>
    <lineage>
        <taxon>Bacteria</taxon>
        <taxon>Pseudomonadati</taxon>
        <taxon>Pseudomonadota</taxon>
        <taxon>Alphaproteobacteria</taxon>
        <taxon>Rhodobacterales</taxon>
        <taxon>Paracoccaceae</taxon>
        <taxon>Phaeovulum</taxon>
    </lineage>
</organism>
<feature type="transmembrane region" description="Helical" evidence="8">
    <location>
        <begin position="286"/>
        <end position="304"/>
    </location>
</feature>
<feature type="transmembrane region" description="Helical" evidence="8">
    <location>
        <begin position="444"/>
        <end position="468"/>
    </location>
</feature>
<dbReference type="PROSITE" id="PS50928">
    <property type="entry name" value="ABC_TM1"/>
    <property type="match status" value="2"/>
</dbReference>
<dbReference type="AlphaFoldDB" id="A0A1N7KRF6"/>
<keyword evidence="4" id="KW-0997">Cell inner membrane</keyword>
<keyword evidence="7 8" id="KW-0472">Membrane</keyword>
<feature type="transmembrane region" description="Helical" evidence="8">
    <location>
        <begin position="54"/>
        <end position="73"/>
    </location>
</feature>
<keyword evidence="3" id="KW-1003">Cell membrane</keyword>
<dbReference type="PANTHER" id="PTHR43357">
    <property type="entry name" value="INNER MEMBRANE ABC TRANSPORTER PERMEASE PROTEIN YDCV"/>
    <property type="match status" value="1"/>
</dbReference>
<feature type="domain" description="ABC transmembrane type-1" evidence="9">
    <location>
        <begin position="321"/>
        <end position="507"/>
    </location>
</feature>
<accession>A0A1N7KRF6</accession>
<dbReference type="InterPro" id="IPR035906">
    <property type="entry name" value="MetI-like_sf"/>
</dbReference>
<comment type="subcellular location">
    <subcellularLocation>
        <location evidence="1">Cell inner membrane</location>
        <topology evidence="1">Multi-pass membrane protein</topology>
    </subcellularLocation>
    <subcellularLocation>
        <location evidence="8">Cell membrane</location>
        <topology evidence="8">Multi-pass membrane protein</topology>
    </subcellularLocation>
</comment>
<dbReference type="STRING" id="407234.SAMN05421795_10286"/>
<proteinExistence type="inferred from homology"/>
<comment type="similarity">
    <text evidence="8">Belongs to the binding-protein-dependent transport system permease family.</text>
</comment>
<keyword evidence="6 8" id="KW-1133">Transmembrane helix</keyword>
<keyword evidence="2 8" id="KW-0813">Transport</keyword>
<evidence type="ECO:0000313" key="10">
    <source>
        <dbReference type="EMBL" id="SIS64193.1"/>
    </source>
</evidence>
<keyword evidence="11" id="KW-1185">Reference proteome</keyword>
<evidence type="ECO:0000256" key="6">
    <source>
        <dbReference type="ARBA" id="ARBA00022989"/>
    </source>
</evidence>
<evidence type="ECO:0000256" key="5">
    <source>
        <dbReference type="ARBA" id="ARBA00022692"/>
    </source>
</evidence>
<keyword evidence="5 8" id="KW-0812">Transmembrane</keyword>
<evidence type="ECO:0000256" key="4">
    <source>
        <dbReference type="ARBA" id="ARBA00022519"/>
    </source>
</evidence>
<dbReference type="GO" id="GO:0005886">
    <property type="term" value="C:plasma membrane"/>
    <property type="evidence" value="ECO:0007669"/>
    <property type="project" value="UniProtKB-SubCell"/>
</dbReference>
<feature type="transmembrane region" description="Helical" evidence="8">
    <location>
        <begin position="187"/>
        <end position="210"/>
    </location>
</feature>
<feature type="transmembrane region" description="Helical" evidence="8">
    <location>
        <begin position="236"/>
        <end position="255"/>
    </location>
</feature>
<dbReference type="Gene3D" id="1.10.3720.10">
    <property type="entry name" value="MetI-like"/>
    <property type="match status" value="2"/>
</dbReference>
<dbReference type="Proteomes" id="UP000186098">
    <property type="component" value="Unassembled WGS sequence"/>
</dbReference>
<reference evidence="11" key="1">
    <citation type="submission" date="2017-01" db="EMBL/GenBank/DDBJ databases">
        <authorList>
            <person name="Varghese N."/>
            <person name="Submissions S."/>
        </authorList>
    </citation>
    <scope>NUCLEOTIDE SEQUENCE [LARGE SCALE GENOMIC DNA]</scope>
    <source>
        <strain evidence="11">DSM 18714</strain>
    </source>
</reference>
<evidence type="ECO:0000256" key="1">
    <source>
        <dbReference type="ARBA" id="ARBA00004429"/>
    </source>
</evidence>
<name>A0A1N7KRF6_9RHOB</name>
<protein>
    <submittedName>
        <fullName evidence="10">Thiamine transport system permease protein</fullName>
    </submittedName>
</protein>
<dbReference type="EMBL" id="FTOM01000002">
    <property type="protein sequence ID" value="SIS64193.1"/>
    <property type="molecule type" value="Genomic_DNA"/>
</dbReference>
<feature type="transmembrane region" description="Helical" evidence="8">
    <location>
        <begin position="488"/>
        <end position="507"/>
    </location>
</feature>
<evidence type="ECO:0000256" key="8">
    <source>
        <dbReference type="RuleBase" id="RU363032"/>
    </source>
</evidence>
<evidence type="ECO:0000256" key="3">
    <source>
        <dbReference type="ARBA" id="ARBA00022475"/>
    </source>
</evidence>
<feature type="transmembrane region" description="Helical" evidence="8">
    <location>
        <begin position="385"/>
        <end position="407"/>
    </location>
</feature>
<dbReference type="OrthoDB" id="7066776at2"/>
<dbReference type="InterPro" id="IPR000515">
    <property type="entry name" value="MetI-like"/>
</dbReference>
<evidence type="ECO:0000313" key="11">
    <source>
        <dbReference type="Proteomes" id="UP000186098"/>
    </source>
</evidence>
<sequence>MAGGLRRLSAGLPAGLAAGALALLVLGTLGAVARQAGGFGGLRGSDLGALRFTLMQAGASALISVALAVPLARAIARRRWPGRQAFVTALGAPFLMPVIVAVMALIAVFGRSGALNRGLDALGLPTLSIYGPQGVVLAHVFLNLPFAARMILQGWATIPAERIRLARSLGFGPAEIARHLERPMLRAVLPGAVLAVFLVCLTSFAVAMTLGGGPRATTLELAIYQAFRFDFDPGRAASLGLLQVALCLAALAAAARVARPEPLGAGLEQGRALPAPGGWRRLGDGLAIALATLFLLAPLAAVTARGLAGLADLPPGIWPAAARSLWVAVGSGVLTLVLALPLALGVARGGRGLELAGMLPLVASPLVLGTGLFLLLRPLAAPADLALPVTLAVNAALSVPFALRILIPPARQLRDDYGRLAAALDLRGLARLRLLVLPRLARPLGFAGGVAAAFSMGDLGVIALFAAPDRATLPFYLYGLMGSYRLDAAAAAATLLVALTFALFWAFDQGGRRASA</sequence>